<keyword evidence="2" id="KW-0503">Monooxygenase</keyword>
<dbReference type="GO" id="GO:0005829">
    <property type="term" value="C:cytosol"/>
    <property type="evidence" value="ECO:0007669"/>
    <property type="project" value="TreeGrafter"/>
</dbReference>
<accession>A0A382BMH8</accession>
<dbReference type="SUPFAM" id="SSF51679">
    <property type="entry name" value="Bacterial luciferase-like"/>
    <property type="match status" value="1"/>
</dbReference>
<dbReference type="Pfam" id="PF00296">
    <property type="entry name" value="Bac_luciferase"/>
    <property type="match status" value="1"/>
</dbReference>
<dbReference type="Gene3D" id="3.20.20.30">
    <property type="entry name" value="Luciferase-like domain"/>
    <property type="match status" value="1"/>
</dbReference>
<protein>
    <recommendedName>
        <fullName evidence="3">Luciferase-like domain-containing protein</fullName>
    </recommendedName>
</protein>
<gene>
    <name evidence="4" type="ORF">METZ01_LOCUS167748</name>
</gene>
<dbReference type="PANTHER" id="PTHR30137:SF8">
    <property type="entry name" value="BLR5498 PROTEIN"/>
    <property type="match status" value="1"/>
</dbReference>
<dbReference type="GO" id="GO:0004497">
    <property type="term" value="F:monooxygenase activity"/>
    <property type="evidence" value="ECO:0007669"/>
    <property type="project" value="UniProtKB-KW"/>
</dbReference>
<evidence type="ECO:0000313" key="4">
    <source>
        <dbReference type="EMBL" id="SVB14894.1"/>
    </source>
</evidence>
<sequence>MDFSFFAHMERIDKSQSQTRLYEEFIELCLLAEKGGFSTIWNGEHHGMNFTIAPNPFTNLVDLSHHTNSIKLGTATIVAPFWHPIKLAEETAMADIITKGRLQLGLARGAYSFEYDRLADGIDPFNAGGALREIVPAIKAIWKGDYAHDGEHWSFPKTTSSPKPYQDPHPPIWIAARGQNSHDFALENDCNVQVTPLWLGDEEVESLMERFNKACESYPTKPRPKIMVLRHTFVAETETELVQGAKDISRFYCYFGAWFKNERPIEQGLIKKLSEEEMSKIEMYSPENMRKNSIIGTPEEVIERIKFCEKLGYDEYSYWVDSSMSFDKKKKSLELFINKVMPEFT</sequence>
<name>A0A382BMH8_9ZZZZ</name>
<evidence type="ECO:0000259" key="3">
    <source>
        <dbReference type="Pfam" id="PF00296"/>
    </source>
</evidence>
<feature type="domain" description="Luciferase-like" evidence="3">
    <location>
        <begin position="1"/>
        <end position="314"/>
    </location>
</feature>
<dbReference type="InterPro" id="IPR036661">
    <property type="entry name" value="Luciferase-like_sf"/>
</dbReference>
<evidence type="ECO:0000256" key="2">
    <source>
        <dbReference type="ARBA" id="ARBA00023033"/>
    </source>
</evidence>
<proteinExistence type="predicted"/>
<evidence type="ECO:0000256" key="1">
    <source>
        <dbReference type="ARBA" id="ARBA00023002"/>
    </source>
</evidence>
<dbReference type="InterPro" id="IPR011251">
    <property type="entry name" value="Luciferase-like_dom"/>
</dbReference>
<reference evidence="4" key="1">
    <citation type="submission" date="2018-05" db="EMBL/GenBank/DDBJ databases">
        <authorList>
            <person name="Lanie J.A."/>
            <person name="Ng W.-L."/>
            <person name="Kazmierczak K.M."/>
            <person name="Andrzejewski T.M."/>
            <person name="Davidsen T.M."/>
            <person name="Wayne K.J."/>
            <person name="Tettelin H."/>
            <person name="Glass J.I."/>
            <person name="Rusch D."/>
            <person name="Podicherti R."/>
            <person name="Tsui H.-C.T."/>
            <person name="Winkler M.E."/>
        </authorList>
    </citation>
    <scope>NUCLEOTIDE SEQUENCE</scope>
</reference>
<keyword evidence="1" id="KW-0560">Oxidoreductase</keyword>
<dbReference type="InterPro" id="IPR050766">
    <property type="entry name" value="Bact_Lucif_Oxidored"/>
</dbReference>
<dbReference type="GO" id="GO:0016705">
    <property type="term" value="F:oxidoreductase activity, acting on paired donors, with incorporation or reduction of molecular oxygen"/>
    <property type="evidence" value="ECO:0007669"/>
    <property type="project" value="InterPro"/>
</dbReference>
<dbReference type="EMBL" id="UINC01030459">
    <property type="protein sequence ID" value="SVB14894.1"/>
    <property type="molecule type" value="Genomic_DNA"/>
</dbReference>
<dbReference type="PANTHER" id="PTHR30137">
    <property type="entry name" value="LUCIFERASE-LIKE MONOOXYGENASE"/>
    <property type="match status" value="1"/>
</dbReference>
<organism evidence="4">
    <name type="scientific">marine metagenome</name>
    <dbReference type="NCBI Taxonomy" id="408172"/>
    <lineage>
        <taxon>unclassified sequences</taxon>
        <taxon>metagenomes</taxon>
        <taxon>ecological metagenomes</taxon>
    </lineage>
</organism>
<dbReference type="AlphaFoldDB" id="A0A382BMH8"/>